<dbReference type="Proteomes" id="UP001140206">
    <property type="component" value="Chromosome 1"/>
</dbReference>
<dbReference type="InterPro" id="IPR051283">
    <property type="entry name" value="Sec_Metabolite_Acyltrans"/>
</dbReference>
<keyword evidence="1" id="KW-0808">Transferase</keyword>
<proteinExistence type="predicted"/>
<organism evidence="2 3">
    <name type="scientific">Rhynchospora pubera</name>
    <dbReference type="NCBI Taxonomy" id="906938"/>
    <lineage>
        <taxon>Eukaryota</taxon>
        <taxon>Viridiplantae</taxon>
        <taxon>Streptophyta</taxon>
        <taxon>Embryophyta</taxon>
        <taxon>Tracheophyta</taxon>
        <taxon>Spermatophyta</taxon>
        <taxon>Magnoliopsida</taxon>
        <taxon>Liliopsida</taxon>
        <taxon>Poales</taxon>
        <taxon>Cyperaceae</taxon>
        <taxon>Cyperoideae</taxon>
        <taxon>Rhynchosporeae</taxon>
        <taxon>Rhynchospora</taxon>
    </lineage>
</organism>
<reference evidence="2" key="1">
    <citation type="submission" date="2022-08" db="EMBL/GenBank/DDBJ databases">
        <authorList>
            <person name="Marques A."/>
        </authorList>
    </citation>
    <scope>NUCLEOTIDE SEQUENCE</scope>
    <source>
        <strain evidence="2">RhyPub2mFocal</strain>
        <tissue evidence="2">Leaves</tissue>
    </source>
</reference>
<protein>
    <submittedName>
        <fullName evidence="2">HXXXD-type acyl-transferase family protein</fullName>
    </submittedName>
</protein>
<gene>
    <name evidence="2" type="ORF">LUZ62_032257</name>
</gene>
<dbReference type="EMBL" id="JAMFTS010000001">
    <property type="protein sequence ID" value="KAJ4819691.1"/>
    <property type="molecule type" value="Genomic_DNA"/>
</dbReference>
<accession>A0AAV8HVS9</accession>
<dbReference type="GO" id="GO:0016740">
    <property type="term" value="F:transferase activity"/>
    <property type="evidence" value="ECO:0007669"/>
    <property type="project" value="UniProtKB-KW"/>
</dbReference>
<evidence type="ECO:0000313" key="3">
    <source>
        <dbReference type="Proteomes" id="UP001140206"/>
    </source>
</evidence>
<sequence>MASAFPTVRTIKTYTVTPRPNPDAPRQIHLSAWDLPFLSVNYNQKGLLYAYPPNLSVEQIIQRLRSSLEELFSTSIQRQVGSGSSGARVVASRATWKSDAKGMGRRLCTPSPMGLELLMWWQRTVTELIDGFFIGLASNHVIIDGTSLWHFLNAWAEIARCKLAGKEVALSQPPVHDKWFIGSYGEPPIRLPFSSPTEAIARFSPPPLGDRMFHFSSQSLAKLKARANQECEKGSISTFQALSALLWRCITRARRLPIEQNTTCRFPIQNRTRLQPALSPNYFGNSLHITGTTTTAGQLLGNNLGWAAWLVHETVSNHTDSAIRDLVHEYMQNPYMNKIRDYIHGIIISSSPRFDMYSCDFGWGKALAVRSGISNKFDGKLTAYPGWEGEGSVDIEVCLSPECMSALEKDEEFLAVVSPPIELGVLLGGVKHVGLLN</sequence>
<dbReference type="InterPro" id="IPR023213">
    <property type="entry name" value="CAT-like_dom_sf"/>
</dbReference>
<keyword evidence="3" id="KW-1185">Reference proteome</keyword>
<dbReference type="AlphaFoldDB" id="A0AAV8HVS9"/>
<dbReference type="Pfam" id="PF02458">
    <property type="entry name" value="Transferase"/>
    <property type="match status" value="1"/>
</dbReference>
<dbReference type="PANTHER" id="PTHR31896:SF12">
    <property type="entry name" value="HXXXD-TYPE ACYL-TRANSFERASE FAMILY PROTEIN"/>
    <property type="match status" value="1"/>
</dbReference>
<evidence type="ECO:0000256" key="1">
    <source>
        <dbReference type="ARBA" id="ARBA00022679"/>
    </source>
</evidence>
<dbReference type="PANTHER" id="PTHR31896">
    <property type="entry name" value="FAMILY REGULATORY PROTEIN, PUTATIVE (AFU_ORTHOLOGUE AFUA_3G14730)-RELATED"/>
    <property type="match status" value="1"/>
</dbReference>
<evidence type="ECO:0000313" key="2">
    <source>
        <dbReference type="EMBL" id="KAJ4819691.1"/>
    </source>
</evidence>
<dbReference type="Gene3D" id="3.30.559.10">
    <property type="entry name" value="Chloramphenicol acetyltransferase-like domain"/>
    <property type="match status" value="3"/>
</dbReference>
<name>A0AAV8HVS9_9POAL</name>
<comment type="caution">
    <text evidence="2">The sequence shown here is derived from an EMBL/GenBank/DDBJ whole genome shotgun (WGS) entry which is preliminary data.</text>
</comment>